<accession>A0A915HVS7</accession>
<dbReference type="Proteomes" id="UP000887565">
    <property type="component" value="Unplaced"/>
</dbReference>
<dbReference type="AlphaFoldDB" id="A0A915HVS7"/>
<keyword evidence="1" id="KW-1185">Reference proteome</keyword>
<protein>
    <submittedName>
        <fullName evidence="2">Uncharacterized protein</fullName>
    </submittedName>
</protein>
<proteinExistence type="predicted"/>
<dbReference type="WBParaSite" id="nRc.2.0.1.t05895-RA">
    <property type="protein sequence ID" value="nRc.2.0.1.t05895-RA"/>
    <property type="gene ID" value="nRc.2.0.1.g05895"/>
</dbReference>
<reference evidence="2" key="1">
    <citation type="submission" date="2022-11" db="UniProtKB">
        <authorList>
            <consortium name="WormBaseParasite"/>
        </authorList>
    </citation>
    <scope>IDENTIFICATION</scope>
</reference>
<sequence>MQIFPHDFLPPEYIHILTQNLHDNANVDREGDEKGAFGVVDPTLSKSMLHATMRDEILALNWIIFYDYKVSNMRYCLYNHVNVEHSAKSLGLKMHPTKLPSIRGGKQNTSSLTNDGKVEPYDDAAICARNEFKFTHASEYYVDRRKPNKNAYSGSCTIFREN</sequence>
<name>A0A915HVS7_ROMCU</name>
<evidence type="ECO:0000313" key="1">
    <source>
        <dbReference type="Proteomes" id="UP000887565"/>
    </source>
</evidence>
<organism evidence="1 2">
    <name type="scientific">Romanomermis culicivorax</name>
    <name type="common">Nematode worm</name>
    <dbReference type="NCBI Taxonomy" id="13658"/>
    <lineage>
        <taxon>Eukaryota</taxon>
        <taxon>Metazoa</taxon>
        <taxon>Ecdysozoa</taxon>
        <taxon>Nematoda</taxon>
        <taxon>Enoplea</taxon>
        <taxon>Dorylaimia</taxon>
        <taxon>Mermithida</taxon>
        <taxon>Mermithoidea</taxon>
        <taxon>Mermithidae</taxon>
        <taxon>Romanomermis</taxon>
    </lineage>
</organism>
<evidence type="ECO:0000313" key="2">
    <source>
        <dbReference type="WBParaSite" id="nRc.2.0.1.t05895-RA"/>
    </source>
</evidence>